<dbReference type="Pfam" id="PF12307">
    <property type="entry name" value="DUF3631"/>
    <property type="match status" value="1"/>
</dbReference>
<dbReference type="EMBL" id="LZLM01000115">
    <property type="protein sequence ID" value="OBJ82132.1"/>
    <property type="molecule type" value="Genomic_DNA"/>
</dbReference>
<evidence type="ECO:0000313" key="4">
    <source>
        <dbReference type="Proteomes" id="UP000093925"/>
    </source>
</evidence>
<name>A0A1A3KAI4_MYCAS</name>
<feature type="domain" description="DUF3631" evidence="2">
    <location>
        <begin position="130"/>
        <end position="314"/>
    </location>
</feature>
<feature type="region of interest" description="Disordered" evidence="1">
    <location>
        <begin position="322"/>
        <end position="368"/>
    </location>
</feature>
<evidence type="ECO:0000256" key="1">
    <source>
        <dbReference type="SAM" id="MobiDB-lite"/>
    </source>
</evidence>
<accession>A0A1A3KAI4</accession>
<gene>
    <name evidence="3" type="ORF">A5640_21905</name>
</gene>
<organism evidence="3 4">
    <name type="scientific">Mycobacterium asiaticum</name>
    <dbReference type="NCBI Taxonomy" id="1790"/>
    <lineage>
        <taxon>Bacteria</taxon>
        <taxon>Bacillati</taxon>
        <taxon>Actinomycetota</taxon>
        <taxon>Actinomycetes</taxon>
        <taxon>Mycobacteriales</taxon>
        <taxon>Mycobacteriaceae</taxon>
        <taxon>Mycobacterium</taxon>
    </lineage>
</organism>
<proteinExistence type="predicted"/>
<evidence type="ECO:0000259" key="2">
    <source>
        <dbReference type="Pfam" id="PF12307"/>
    </source>
</evidence>
<dbReference type="AlphaFoldDB" id="A0A1A3KAI4"/>
<evidence type="ECO:0000313" key="3">
    <source>
        <dbReference type="EMBL" id="OBJ82132.1"/>
    </source>
</evidence>
<dbReference type="InterPro" id="IPR022081">
    <property type="entry name" value="DUF3631"/>
</dbReference>
<protein>
    <recommendedName>
        <fullName evidence="2">DUF3631 domain-containing protein</fullName>
    </recommendedName>
</protein>
<feature type="compositionally biased region" description="Basic and acidic residues" evidence="1">
    <location>
        <begin position="339"/>
        <end position="355"/>
    </location>
</feature>
<sequence length="429" mass="46777">MTPRLVIDSPEPGCGKTRVLEVLVLLCRNAKLTLSTTTAALYRRIAAAGEQPPTILQDEADAVFSSKAPMAEDLRALFNSGYKHGATVDRCEGDAKNMRVREFPVFAPAALAGLAGKMSKTVLDRAVVFHMRHRAPDEKVAEFREREATADAVFLRRQLDAWSATAFDALAAARPNMPAGVEDRAAEVWEALLAVADVADPGGDWPERARAACRYFVLDAQEEELSLGVRLLRDVRKVFGGDERMFSADIVTNLTGDAEMEWNDLWGKPLDQARLAKELKRYGVRSHTIRIGYGRAKGYAVDGDDGLAQAWQRYLPSTIRRDTRDSGDIAGQSVTPSGARRDRRDMSRLGRDSRDMPVTPKMPSEQQRYDGVTGVTGVTPRNGWDGQSANGFQPPTGSGRCAECGHHIAAQGHRGGCPVADSKLDAGGR</sequence>
<comment type="caution">
    <text evidence="3">The sequence shown here is derived from an EMBL/GenBank/DDBJ whole genome shotgun (WGS) entry which is preliminary data.</text>
</comment>
<reference evidence="3 4" key="1">
    <citation type="submission" date="2016-06" db="EMBL/GenBank/DDBJ databases">
        <authorList>
            <person name="Kjaerup R.B."/>
            <person name="Dalgaard T.S."/>
            <person name="Juul-Madsen H.R."/>
        </authorList>
    </citation>
    <scope>NUCLEOTIDE SEQUENCE [LARGE SCALE GENOMIC DNA]</scope>
    <source>
        <strain evidence="3 4">1276495.2</strain>
    </source>
</reference>
<dbReference type="Proteomes" id="UP000093925">
    <property type="component" value="Unassembled WGS sequence"/>
</dbReference>